<dbReference type="PIRSF" id="PIRSF000904">
    <property type="entry name" value="FBPtase_SBPase"/>
    <property type="match status" value="1"/>
</dbReference>
<dbReference type="Pfam" id="PF00316">
    <property type="entry name" value="FBPase"/>
    <property type="match status" value="1"/>
</dbReference>
<dbReference type="PANTHER" id="PTHR11556">
    <property type="entry name" value="FRUCTOSE-1,6-BISPHOSPHATASE-RELATED"/>
    <property type="match status" value="1"/>
</dbReference>
<dbReference type="PROSITE" id="PS00124">
    <property type="entry name" value="FBPASE"/>
    <property type="match status" value="1"/>
</dbReference>
<feature type="binding site" evidence="9">
    <location>
        <position position="101"/>
    </location>
    <ligand>
        <name>Mg(2+)</name>
        <dbReference type="ChEBI" id="CHEBI:18420"/>
        <label>2</label>
    </ligand>
</feature>
<organism evidence="13 14">
    <name type="scientific">Candidatus Methanoperedens nitratireducens</name>
    <dbReference type="NCBI Taxonomy" id="1392998"/>
    <lineage>
        <taxon>Archaea</taxon>
        <taxon>Methanobacteriati</taxon>
        <taxon>Methanobacteriota</taxon>
        <taxon>Stenosarchaea group</taxon>
        <taxon>Methanomicrobia</taxon>
        <taxon>Methanosarcinales</taxon>
        <taxon>ANME-2 cluster</taxon>
        <taxon>Candidatus Methanoperedentaceae</taxon>
        <taxon>Candidatus Methanoperedens</taxon>
    </lineage>
</organism>
<dbReference type="GO" id="GO:0006000">
    <property type="term" value="P:fructose metabolic process"/>
    <property type="evidence" value="ECO:0007669"/>
    <property type="project" value="TreeGrafter"/>
</dbReference>
<comment type="pathway">
    <text evidence="2">Carbohydrate biosynthesis; Calvin cycle.</text>
</comment>
<evidence type="ECO:0000256" key="2">
    <source>
        <dbReference type="ARBA" id="ARBA00005215"/>
    </source>
</evidence>
<comment type="caution">
    <text evidence="9">Lacks conserved residue(s) required for the propagation of feature annotation.</text>
</comment>
<dbReference type="GO" id="GO:0042132">
    <property type="term" value="F:fructose 1,6-bisphosphate 1-phosphatase activity"/>
    <property type="evidence" value="ECO:0007669"/>
    <property type="project" value="UniProtKB-UniRule"/>
</dbReference>
<dbReference type="GO" id="GO:0005829">
    <property type="term" value="C:cytosol"/>
    <property type="evidence" value="ECO:0007669"/>
    <property type="project" value="TreeGrafter"/>
</dbReference>
<evidence type="ECO:0000256" key="7">
    <source>
        <dbReference type="ARBA" id="ARBA00022842"/>
    </source>
</evidence>
<feature type="binding site" evidence="9">
    <location>
        <position position="237"/>
    </location>
    <ligand>
        <name>substrate</name>
    </ligand>
</feature>
<evidence type="ECO:0000256" key="6">
    <source>
        <dbReference type="ARBA" id="ARBA00022801"/>
    </source>
</evidence>
<accession>A0A0P7ZGG5</accession>
<dbReference type="InterPro" id="IPR020548">
    <property type="entry name" value="Fructose_bisphosphatase_AS"/>
</dbReference>
<keyword evidence="4 9" id="KW-0963">Cytoplasm</keyword>
<comment type="caution">
    <text evidence="13">The sequence shown here is derived from an EMBL/GenBank/DDBJ whole genome shotgun (WGS) entry which is preliminary data.</text>
</comment>
<keyword evidence="8 9" id="KW-0119">Carbohydrate metabolism</keyword>
<reference evidence="13 14" key="1">
    <citation type="submission" date="2015-09" db="EMBL/GenBank/DDBJ databases">
        <title>A metagenomics-based metabolic model of nitrate-dependent anaerobic oxidation of methane by Methanoperedens-like archaea.</title>
        <authorList>
            <person name="Arshad A."/>
            <person name="Speth D.R."/>
            <person name="De Graaf R.M."/>
            <person name="Op Den Camp H.J."/>
            <person name="Jetten M.S."/>
            <person name="Welte C.U."/>
        </authorList>
    </citation>
    <scope>NUCLEOTIDE SEQUENCE [LARGE SCALE GENOMIC DNA]</scope>
</reference>
<feature type="binding site" evidence="9">
    <location>
        <position position="78"/>
    </location>
    <ligand>
        <name>Mg(2+)</name>
        <dbReference type="ChEBI" id="CHEBI:18420"/>
        <label>1</label>
    </ligand>
</feature>
<dbReference type="PANTHER" id="PTHR11556:SF35">
    <property type="entry name" value="SEDOHEPTULOSE-1,7-BISPHOSPHATASE, CHLOROPLASTIC"/>
    <property type="match status" value="1"/>
</dbReference>
<dbReference type="Gene3D" id="3.30.540.10">
    <property type="entry name" value="Fructose-1,6-Bisphosphatase, subunit A, domain 1"/>
    <property type="match status" value="1"/>
</dbReference>
<dbReference type="AlphaFoldDB" id="A0A0P7ZGG5"/>
<evidence type="ECO:0000256" key="8">
    <source>
        <dbReference type="ARBA" id="ARBA00023277"/>
    </source>
</evidence>
<dbReference type="HAMAP" id="MF_01855">
    <property type="entry name" value="FBPase_class1"/>
    <property type="match status" value="1"/>
</dbReference>
<protein>
    <recommendedName>
        <fullName evidence="9">Fructose-1,6-bisphosphatase class 1</fullName>
        <shortName evidence="9">FBPase class 1</shortName>
        <ecNumber evidence="9">3.1.3.11</ecNumber>
    </recommendedName>
    <alternativeName>
        <fullName evidence="9">D-fructose-1,6-bisphosphate 1-phosphohydrolase class 1</fullName>
    </alternativeName>
</protein>
<feature type="binding site" evidence="9">
    <location>
        <position position="100"/>
    </location>
    <ligand>
        <name>Mg(2+)</name>
        <dbReference type="ChEBI" id="CHEBI:18420"/>
        <label>1</label>
    </ligand>
</feature>
<dbReference type="PIRSF" id="PIRSF500210">
    <property type="entry name" value="FBPtase"/>
    <property type="match status" value="1"/>
</dbReference>
<dbReference type="GO" id="GO:0005986">
    <property type="term" value="P:sucrose biosynthetic process"/>
    <property type="evidence" value="ECO:0007669"/>
    <property type="project" value="TreeGrafter"/>
</dbReference>
<evidence type="ECO:0000256" key="5">
    <source>
        <dbReference type="ARBA" id="ARBA00022723"/>
    </source>
</evidence>
<dbReference type="GO" id="GO:0000287">
    <property type="term" value="F:magnesium ion binding"/>
    <property type="evidence" value="ECO:0007669"/>
    <property type="project" value="UniProtKB-UniRule"/>
</dbReference>
<evidence type="ECO:0000259" key="12">
    <source>
        <dbReference type="Pfam" id="PF18913"/>
    </source>
</evidence>
<dbReference type="EC" id="3.1.3.11" evidence="9"/>
<evidence type="ECO:0000313" key="13">
    <source>
        <dbReference type="EMBL" id="KPQ42749.1"/>
    </source>
</evidence>
<name>A0A0P7ZGG5_9EURY</name>
<evidence type="ECO:0000256" key="4">
    <source>
        <dbReference type="ARBA" id="ARBA00022490"/>
    </source>
</evidence>
<feature type="binding site" evidence="9">
    <location>
        <position position="243"/>
    </location>
    <ligand>
        <name>Mg(2+)</name>
        <dbReference type="ChEBI" id="CHEBI:18420"/>
        <label>2</label>
    </ligand>
</feature>
<dbReference type="InterPro" id="IPR033391">
    <property type="entry name" value="FBPase_N"/>
</dbReference>
<comment type="cofactor">
    <cofactor evidence="9">
        <name>Mg(2+)</name>
        <dbReference type="ChEBI" id="CHEBI:18420"/>
    </cofactor>
    <text evidence="9">Binds 2 magnesium ions per subunit.</text>
</comment>
<evidence type="ECO:0000256" key="1">
    <source>
        <dbReference type="ARBA" id="ARBA00001273"/>
    </source>
</evidence>
<comment type="catalytic activity">
    <reaction evidence="1 9">
        <text>beta-D-fructose 1,6-bisphosphate + H2O = beta-D-fructose 6-phosphate + phosphate</text>
        <dbReference type="Rhea" id="RHEA:11064"/>
        <dbReference type="ChEBI" id="CHEBI:15377"/>
        <dbReference type="ChEBI" id="CHEBI:32966"/>
        <dbReference type="ChEBI" id="CHEBI:43474"/>
        <dbReference type="ChEBI" id="CHEBI:57634"/>
        <dbReference type="EC" id="3.1.3.11"/>
    </reaction>
</comment>
<dbReference type="GO" id="GO:0030388">
    <property type="term" value="P:fructose 1,6-bisphosphate metabolic process"/>
    <property type="evidence" value="ECO:0007669"/>
    <property type="project" value="TreeGrafter"/>
</dbReference>
<feature type="binding site" evidence="9">
    <location>
        <begin position="101"/>
        <end position="104"/>
    </location>
    <ligand>
        <name>substrate</name>
    </ligand>
</feature>
<comment type="subunit">
    <text evidence="9">Homotetramer.</text>
</comment>
<evidence type="ECO:0000256" key="9">
    <source>
        <dbReference type="HAMAP-Rule" id="MF_01855"/>
    </source>
</evidence>
<evidence type="ECO:0000256" key="3">
    <source>
        <dbReference type="ARBA" id="ARBA00010941"/>
    </source>
</evidence>
<feature type="binding site" evidence="9">
    <location>
        <position position="98"/>
    </location>
    <ligand>
        <name>Mg(2+)</name>
        <dbReference type="ChEBI" id="CHEBI:18420"/>
        <label>2</label>
    </ligand>
</feature>
<proteinExistence type="inferred from homology"/>
<comment type="similarity">
    <text evidence="3 9 10">Belongs to the FBPase class 1 family.</text>
</comment>
<sequence length="297" mass="32835">MNLKDFLSRNNTDPKLSELILFFAENGQTIKSGFLKSQNKAGTHNIYGEEQMALDKWADDVLINGLKKTRLVRYIATEEQPGIIEIDNPKNQFGVVIDPLDGSSLIDVNLAVGTIIGIYPGTVLDMGKNMIAAMYILYGPLTTLTFTTGNGVHDFVMDEKGDFHLTAENIKMPDGKIYAPGALRKDYLPAHARFIEILEKDGYKLRFSGSFVADMHQILHKGGMFTYPGIKGKEKGKLRLLFEANPMGKIITEAGGAVSNGKIDILSIKPDVIDYITPIYAGGKKEIGLINRYMNEI</sequence>
<dbReference type="InterPro" id="IPR028343">
    <property type="entry name" value="FBPtase"/>
</dbReference>
<gene>
    <name evidence="9 13" type="primary">fbp</name>
    <name evidence="13" type="ORF">MPEBLZ_02696</name>
</gene>
<keyword evidence="6 9" id="KW-0378">Hydrolase</keyword>
<keyword evidence="5 9" id="KW-0479">Metal-binding</keyword>
<dbReference type="PRINTS" id="PR00115">
    <property type="entry name" value="F16BPHPHTASE"/>
</dbReference>
<dbReference type="GO" id="GO:0006094">
    <property type="term" value="P:gluconeogenesis"/>
    <property type="evidence" value="ECO:0007669"/>
    <property type="project" value="UniProtKB-UniRule"/>
</dbReference>
<evidence type="ECO:0000259" key="11">
    <source>
        <dbReference type="Pfam" id="PF00316"/>
    </source>
</evidence>
<dbReference type="EMBL" id="LKCM01000206">
    <property type="protein sequence ID" value="KPQ42749.1"/>
    <property type="molecule type" value="Genomic_DNA"/>
</dbReference>
<dbReference type="CDD" id="cd00354">
    <property type="entry name" value="FBPase"/>
    <property type="match status" value="1"/>
</dbReference>
<comment type="subcellular location">
    <subcellularLocation>
        <location evidence="9">Cytoplasm</location>
    </subcellularLocation>
</comment>
<feature type="binding site" evidence="9">
    <location>
        <position position="98"/>
    </location>
    <ligand>
        <name>Mg(2+)</name>
        <dbReference type="ChEBI" id="CHEBI:18420"/>
        <label>1</label>
    </ligand>
</feature>
<dbReference type="SUPFAM" id="SSF56655">
    <property type="entry name" value="Carbohydrate phosphatase"/>
    <property type="match status" value="1"/>
</dbReference>
<dbReference type="InterPro" id="IPR044015">
    <property type="entry name" value="FBPase_C_dom"/>
</dbReference>
<dbReference type="PATRIC" id="fig|1719120.3.peg.2939"/>
<dbReference type="Gene3D" id="3.40.190.80">
    <property type="match status" value="1"/>
</dbReference>
<dbReference type="Proteomes" id="UP000050360">
    <property type="component" value="Unassembled WGS sequence"/>
</dbReference>
<feature type="domain" description="Fructose-1-6-bisphosphatase class 1 C-terminal" evidence="12">
    <location>
        <begin position="174"/>
        <end position="294"/>
    </location>
</feature>
<dbReference type="GO" id="GO:0006002">
    <property type="term" value="P:fructose 6-phosphate metabolic process"/>
    <property type="evidence" value="ECO:0007669"/>
    <property type="project" value="TreeGrafter"/>
</dbReference>
<dbReference type="InterPro" id="IPR000146">
    <property type="entry name" value="FBPase_class-1"/>
</dbReference>
<evidence type="ECO:0000313" key="14">
    <source>
        <dbReference type="Proteomes" id="UP000050360"/>
    </source>
</evidence>
<feature type="domain" description="Fructose-1-6-bisphosphatase class I N-terminal" evidence="11">
    <location>
        <begin position="36"/>
        <end position="167"/>
    </location>
</feature>
<evidence type="ECO:0000256" key="10">
    <source>
        <dbReference type="RuleBase" id="RU000508"/>
    </source>
</evidence>
<dbReference type="Pfam" id="PF18913">
    <property type="entry name" value="FBPase_C"/>
    <property type="match status" value="1"/>
</dbReference>
<keyword evidence="7 9" id="KW-0460">Magnesium</keyword>